<comment type="caution">
    <text evidence="9">The sequence shown here is derived from an EMBL/GenBank/DDBJ whole genome shotgun (WGS) entry which is preliminary data.</text>
</comment>
<dbReference type="EMBL" id="MHLO01000028">
    <property type="protein sequence ID" value="OGZ11838.1"/>
    <property type="molecule type" value="Genomic_DNA"/>
</dbReference>
<dbReference type="GO" id="GO:0042802">
    <property type="term" value="F:identical protein binding"/>
    <property type="evidence" value="ECO:0007669"/>
    <property type="project" value="TreeGrafter"/>
</dbReference>
<dbReference type="Gene3D" id="3.90.1150.10">
    <property type="entry name" value="Aspartate Aminotransferase, domain 1"/>
    <property type="match status" value="1"/>
</dbReference>
<dbReference type="GO" id="GO:0004587">
    <property type="term" value="F:ornithine aminotransferase activity"/>
    <property type="evidence" value="ECO:0007669"/>
    <property type="project" value="UniProtKB-EC"/>
</dbReference>
<keyword evidence="4" id="KW-0032">Aminotransferase</keyword>
<dbReference type="GO" id="GO:0030170">
    <property type="term" value="F:pyridoxal phosphate binding"/>
    <property type="evidence" value="ECO:0007669"/>
    <property type="project" value="InterPro"/>
</dbReference>
<dbReference type="STRING" id="1798664.A3C93_00345"/>
<comment type="pathway">
    <text evidence="2">Amino-acid biosynthesis; L-proline biosynthesis; L-glutamate 5-semialdehyde from L-ornithine: step 1/1.</text>
</comment>
<dbReference type="GO" id="GO:0055129">
    <property type="term" value="P:L-proline biosynthetic process"/>
    <property type="evidence" value="ECO:0007669"/>
    <property type="project" value="UniProtKB-UniPathway"/>
</dbReference>
<evidence type="ECO:0000256" key="7">
    <source>
        <dbReference type="ARBA" id="ARBA00030587"/>
    </source>
</evidence>
<comment type="cofactor">
    <cofactor evidence="1">
        <name>pyridoxal 5'-phosphate</name>
        <dbReference type="ChEBI" id="CHEBI:597326"/>
    </cofactor>
</comment>
<dbReference type="PROSITE" id="PS00600">
    <property type="entry name" value="AA_TRANSFER_CLASS_3"/>
    <property type="match status" value="1"/>
</dbReference>
<organism evidence="9 10">
    <name type="scientific">Candidatus Lloydbacteria bacterium RIFCSPHIGHO2_02_FULL_54_17</name>
    <dbReference type="NCBI Taxonomy" id="1798664"/>
    <lineage>
        <taxon>Bacteria</taxon>
        <taxon>Candidatus Lloydiibacteriota</taxon>
    </lineage>
</organism>
<evidence type="ECO:0000256" key="2">
    <source>
        <dbReference type="ARBA" id="ARBA00004998"/>
    </source>
</evidence>
<dbReference type="Pfam" id="PF00202">
    <property type="entry name" value="Aminotran_3"/>
    <property type="match status" value="1"/>
</dbReference>
<evidence type="ECO:0000313" key="10">
    <source>
        <dbReference type="Proteomes" id="UP000178636"/>
    </source>
</evidence>
<protein>
    <recommendedName>
        <fullName evidence="3">ornithine aminotransferase</fullName>
        <ecNumber evidence="3">2.6.1.13</ecNumber>
    </recommendedName>
    <alternativeName>
        <fullName evidence="7">Ornithine--oxo-acid aminotransferase</fullName>
    </alternativeName>
</protein>
<dbReference type="InterPro" id="IPR049704">
    <property type="entry name" value="Aminotrans_3_PPA_site"/>
</dbReference>
<evidence type="ECO:0000256" key="6">
    <source>
        <dbReference type="ARBA" id="ARBA00022898"/>
    </source>
</evidence>
<evidence type="ECO:0000256" key="1">
    <source>
        <dbReference type="ARBA" id="ARBA00001933"/>
    </source>
</evidence>
<gene>
    <name evidence="9" type="ORF">A3C93_00345</name>
</gene>
<dbReference type="Proteomes" id="UP000178636">
    <property type="component" value="Unassembled WGS sequence"/>
</dbReference>
<dbReference type="PANTHER" id="PTHR11986">
    <property type="entry name" value="AMINOTRANSFERASE CLASS III"/>
    <property type="match status" value="1"/>
</dbReference>
<keyword evidence="5" id="KW-0808">Transferase</keyword>
<evidence type="ECO:0000256" key="4">
    <source>
        <dbReference type="ARBA" id="ARBA00022576"/>
    </source>
</evidence>
<dbReference type="InterPro" id="IPR005814">
    <property type="entry name" value="Aminotrans_3"/>
</dbReference>
<reference evidence="9 10" key="1">
    <citation type="journal article" date="2016" name="Nat. Commun.">
        <title>Thousands of microbial genomes shed light on interconnected biogeochemical processes in an aquifer system.</title>
        <authorList>
            <person name="Anantharaman K."/>
            <person name="Brown C.T."/>
            <person name="Hug L.A."/>
            <person name="Sharon I."/>
            <person name="Castelle C.J."/>
            <person name="Probst A.J."/>
            <person name="Thomas B.C."/>
            <person name="Singh A."/>
            <person name="Wilkins M.J."/>
            <person name="Karaoz U."/>
            <person name="Brodie E.L."/>
            <person name="Williams K.H."/>
            <person name="Hubbard S.S."/>
            <person name="Banfield J.F."/>
        </authorList>
    </citation>
    <scope>NUCLEOTIDE SEQUENCE [LARGE SCALE GENOMIC DNA]</scope>
</reference>
<dbReference type="InterPro" id="IPR015421">
    <property type="entry name" value="PyrdxlP-dep_Trfase_major"/>
</dbReference>
<dbReference type="NCBIfam" id="TIGR01885">
    <property type="entry name" value="Orn_aminotrans"/>
    <property type="match status" value="1"/>
</dbReference>
<evidence type="ECO:0000256" key="5">
    <source>
        <dbReference type="ARBA" id="ARBA00022679"/>
    </source>
</evidence>
<keyword evidence="6 8" id="KW-0663">Pyridoxal phosphate</keyword>
<dbReference type="SUPFAM" id="SSF53383">
    <property type="entry name" value="PLP-dependent transferases"/>
    <property type="match status" value="1"/>
</dbReference>
<dbReference type="PIRSF" id="PIRSF000521">
    <property type="entry name" value="Transaminase_4ab_Lys_Orn"/>
    <property type="match status" value="1"/>
</dbReference>
<accession>A0A1G2DGE5</accession>
<dbReference type="FunFam" id="3.40.640.10:FF:000011">
    <property type="entry name" value="Ornithine aminotransferase"/>
    <property type="match status" value="1"/>
</dbReference>
<evidence type="ECO:0000256" key="8">
    <source>
        <dbReference type="RuleBase" id="RU003560"/>
    </source>
</evidence>
<name>A0A1G2DGE5_9BACT</name>
<dbReference type="Gene3D" id="3.40.640.10">
    <property type="entry name" value="Type I PLP-dependent aspartate aminotransferase-like (Major domain)"/>
    <property type="match status" value="1"/>
</dbReference>
<dbReference type="InterPro" id="IPR010164">
    <property type="entry name" value="Orn_aminotrans"/>
</dbReference>
<proteinExistence type="inferred from homology"/>
<dbReference type="UniPathway" id="UPA00098">
    <property type="reaction ID" value="UER00358"/>
</dbReference>
<dbReference type="InterPro" id="IPR050103">
    <property type="entry name" value="Class-III_PLP-dep_AT"/>
</dbReference>
<evidence type="ECO:0000313" key="9">
    <source>
        <dbReference type="EMBL" id="OGZ11838.1"/>
    </source>
</evidence>
<dbReference type="InterPro" id="IPR015424">
    <property type="entry name" value="PyrdxlP-dep_Trfase"/>
</dbReference>
<dbReference type="InterPro" id="IPR015422">
    <property type="entry name" value="PyrdxlP-dep_Trfase_small"/>
</dbReference>
<dbReference type="PANTHER" id="PTHR11986:SF18">
    <property type="entry name" value="ORNITHINE AMINOTRANSFERASE, MITOCHONDRIAL"/>
    <property type="match status" value="1"/>
</dbReference>
<dbReference type="AlphaFoldDB" id="A0A1G2DGE5"/>
<evidence type="ECO:0000256" key="3">
    <source>
        <dbReference type="ARBA" id="ARBA00012924"/>
    </source>
</evidence>
<dbReference type="CDD" id="cd00610">
    <property type="entry name" value="OAT_like"/>
    <property type="match status" value="1"/>
</dbReference>
<dbReference type="EC" id="2.6.1.13" evidence="3"/>
<comment type="similarity">
    <text evidence="8">Belongs to the class-III pyridoxal-phosphate-dependent aminotransferase family.</text>
</comment>
<sequence>MSTRAKKYLAKRERYGANHYKPNTKVVFEHAKGIYLRDTEGKIYIDAASGYSSVNLGHNHPAIRRAGKSLYAADKNGWGIVSVVPNAFLTVAQADFLEHACKFLGADRAIATNGGAEGMETAIKLMLKWGYTRKNIPEEGARIVMFEGNFHGRTTTLVAGSSEKKYREHFGPYAKNIVTLPYNDIHALEILLSSMGDRVAGIVIEPIQGEGGVRIPKAGYLAECYALCKKHNVIFCADEIQTGLGRTGMLLASWHEGVKPDIFVLAKSLGAGKNATAIVFAKEEFMCFEWGEHGSTYGGNAAAMTLALEVLRVIEKEKLCERSLEMGDILFCAIANELRIHSLVREVRGRGLMIGIELAEGVSAERVIDLLLEHGVMTKDAHGVIRITPPLIITKKQCAELAKRIGAAFRALAIEHARNLARKGSCLCGKIACK</sequence>